<dbReference type="RefSeq" id="WP_106987787.1">
    <property type="nucleotide sequence ID" value="NZ_PYLP01000005.1"/>
</dbReference>
<dbReference type="EMBL" id="PYLP01000005">
    <property type="protein sequence ID" value="PST40801.1"/>
    <property type="molecule type" value="Genomic_DNA"/>
</dbReference>
<name>A0A2T3G055_9FIRM</name>
<dbReference type="GeneID" id="77470631"/>
<keyword evidence="2" id="KW-1185">Reference proteome</keyword>
<dbReference type="Proteomes" id="UP000241201">
    <property type="component" value="Unassembled WGS sequence"/>
</dbReference>
<comment type="caution">
    <text evidence="1">The sequence shown here is derived from an EMBL/GenBank/DDBJ whole genome shotgun (WGS) entry which is preliminary data.</text>
</comment>
<dbReference type="SUPFAM" id="SSF53474">
    <property type="entry name" value="alpha/beta-Hydrolases"/>
    <property type="match status" value="1"/>
</dbReference>
<dbReference type="PANTHER" id="PTHR43358:SF4">
    <property type="entry name" value="ALPHA_BETA HYDROLASE FOLD-1 DOMAIN-CONTAINING PROTEIN"/>
    <property type="match status" value="1"/>
</dbReference>
<dbReference type="InterPro" id="IPR052920">
    <property type="entry name" value="DNA-binding_regulatory"/>
</dbReference>
<sequence>MVKNKNAVKGLLVLGGVGTAAVSVYTISKKYAKKLLYRHHKQEDRPSILEAKYSSKNITIKNDQDIQLRGILIPKENSQETVVILHPFGLQAKDMQLYVPYFEEHLPEAQILLVDACAHGQSDGYIRGFGIKDINDLVCWNNYLLDTYGKDHKILLYGKEQGANTILNAAGKHVLKNVKAIISDGAYTSPYDIIGYRLEADYKISKYPAISIIARHIKKAVHIDLKENTAKYVRHNDIPTLYFHAKEDEFVPLKMVYPLYNKNRGEKVLFVLKDEKYLYELVENDDFKQTLSQFIKKYMK</sequence>
<protein>
    <submittedName>
        <fullName evidence="1">Alpha/beta hydrolase</fullName>
    </submittedName>
</protein>
<gene>
    <name evidence="1" type="ORF">C7U55_05925</name>
</gene>
<accession>A0A2T3G055</accession>
<reference evidence="2" key="1">
    <citation type="submission" date="2018-03" db="EMBL/GenBank/DDBJ databases">
        <title>Lachnoclostridium SNUG30370 gen.nov., sp.nov., isolated from human faeces.</title>
        <authorList>
            <person name="Seo B."/>
            <person name="Jeon K."/>
            <person name="Ko G."/>
        </authorList>
    </citation>
    <scope>NUCLEOTIDE SEQUENCE [LARGE SCALE GENOMIC DNA]</scope>
    <source>
        <strain evidence="2">SNUG30370</strain>
    </source>
</reference>
<dbReference type="InterPro" id="IPR029058">
    <property type="entry name" value="AB_hydrolase_fold"/>
</dbReference>
<evidence type="ECO:0000313" key="1">
    <source>
        <dbReference type="EMBL" id="PST40801.1"/>
    </source>
</evidence>
<evidence type="ECO:0000313" key="2">
    <source>
        <dbReference type="Proteomes" id="UP000241201"/>
    </source>
</evidence>
<keyword evidence="1" id="KW-0378">Hydrolase</keyword>
<dbReference type="PANTHER" id="PTHR43358">
    <property type="entry name" value="ALPHA/BETA-HYDROLASE"/>
    <property type="match status" value="1"/>
</dbReference>
<dbReference type="AlphaFoldDB" id="A0A2T3G055"/>
<dbReference type="GO" id="GO:0016787">
    <property type="term" value="F:hydrolase activity"/>
    <property type="evidence" value="ECO:0007669"/>
    <property type="project" value="UniProtKB-KW"/>
</dbReference>
<proteinExistence type="predicted"/>
<organism evidence="1 2">
    <name type="scientific">Faecalibacillus faecis</name>
    <dbReference type="NCBI Taxonomy" id="1982628"/>
    <lineage>
        <taxon>Bacteria</taxon>
        <taxon>Bacillati</taxon>
        <taxon>Bacillota</taxon>
        <taxon>Erysipelotrichia</taxon>
        <taxon>Erysipelotrichales</taxon>
        <taxon>Coprobacillaceae</taxon>
        <taxon>Faecalibacillus</taxon>
    </lineage>
</organism>
<dbReference type="Gene3D" id="3.40.50.1820">
    <property type="entry name" value="alpha/beta hydrolase"/>
    <property type="match status" value="1"/>
</dbReference>